<dbReference type="AlphaFoldDB" id="A0AA44Y1M2"/>
<dbReference type="InterPro" id="IPR036937">
    <property type="entry name" value="Adhesion_dom_fimbrial_sf"/>
</dbReference>
<proteinExistence type="predicted"/>
<comment type="caution">
    <text evidence="4">The sequence shown here is derived from an EMBL/GenBank/DDBJ whole genome shotgun (WGS) entry which is preliminary data.</text>
</comment>
<dbReference type="PANTHER" id="PTHR33420:SF3">
    <property type="entry name" value="FIMBRIAL SUBUNIT ELFA"/>
    <property type="match status" value="1"/>
</dbReference>
<gene>
    <name evidence="4" type="ORF">C6T65_09410</name>
</gene>
<dbReference type="RefSeq" id="WP_014725587.1">
    <property type="nucleotide sequence ID" value="NZ_CADFEG010000023.1"/>
</dbReference>
<organism evidence="4 5">
    <name type="scientific">Burkholderia vietnamiensis</name>
    <dbReference type="NCBI Taxonomy" id="60552"/>
    <lineage>
        <taxon>Bacteria</taxon>
        <taxon>Pseudomonadati</taxon>
        <taxon>Pseudomonadota</taxon>
        <taxon>Betaproteobacteria</taxon>
        <taxon>Burkholderiales</taxon>
        <taxon>Burkholderiaceae</taxon>
        <taxon>Burkholderia</taxon>
        <taxon>Burkholderia cepacia complex</taxon>
    </lineage>
</organism>
<dbReference type="InterPro" id="IPR000259">
    <property type="entry name" value="Adhesion_dom_fimbrial"/>
</dbReference>
<dbReference type="EMBL" id="PVHK01000057">
    <property type="protein sequence ID" value="PRH42608.1"/>
    <property type="molecule type" value="Genomic_DNA"/>
</dbReference>
<evidence type="ECO:0000313" key="5">
    <source>
        <dbReference type="Proteomes" id="UP000237632"/>
    </source>
</evidence>
<keyword evidence="1 2" id="KW-0732">Signal</keyword>
<evidence type="ECO:0000313" key="4">
    <source>
        <dbReference type="EMBL" id="PRH42608.1"/>
    </source>
</evidence>
<dbReference type="GO" id="GO:0009289">
    <property type="term" value="C:pilus"/>
    <property type="evidence" value="ECO:0007669"/>
    <property type="project" value="InterPro"/>
</dbReference>
<dbReference type="Pfam" id="PF00419">
    <property type="entry name" value="Fimbrial"/>
    <property type="match status" value="1"/>
</dbReference>
<evidence type="ECO:0000256" key="2">
    <source>
        <dbReference type="SAM" id="SignalP"/>
    </source>
</evidence>
<dbReference type="Gene3D" id="2.60.40.1090">
    <property type="entry name" value="Fimbrial-type adhesion domain"/>
    <property type="match status" value="1"/>
</dbReference>
<feature type="signal peptide" evidence="2">
    <location>
        <begin position="1"/>
        <end position="24"/>
    </location>
</feature>
<feature type="chain" id="PRO_5041209190" evidence="2">
    <location>
        <begin position="25"/>
        <end position="335"/>
    </location>
</feature>
<feature type="domain" description="Fimbrial-type adhesion" evidence="3">
    <location>
        <begin position="196"/>
        <end position="335"/>
    </location>
</feature>
<evidence type="ECO:0000259" key="3">
    <source>
        <dbReference type="Pfam" id="PF00419"/>
    </source>
</evidence>
<dbReference type="GO" id="GO:0043709">
    <property type="term" value="P:cell adhesion involved in single-species biofilm formation"/>
    <property type="evidence" value="ECO:0007669"/>
    <property type="project" value="TreeGrafter"/>
</dbReference>
<dbReference type="Proteomes" id="UP000237632">
    <property type="component" value="Unassembled WGS sequence"/>
</dbReference>
<dbReference type="Gene3D" id="2.60.40.3310">
    <property type="match status" value="1"/>
</dbReference>
<dbReference type="InterPro" id="IPR008966">
    <property type="entry name" value="Adhesion_dom_sf"/>
</dbReference>
<protein>
    <submittedName>
        <fullName evidence="4">Type 1 fimbrial protein</fullName>
    </submittedName>
</protein>
<dbReference type="PANTHER" id="PTHR33420">
    <property type="entry name" value="FIMBRIAL SUBUNIT ELFA-RELATED"/>
    <property type="match status" value="1"/>
</dbReference>
<evidence type="ECO:0000256" key="1">
    <source>
        <dbReference type="ARBA" id="ARBA00022729"/>
    </source>
</evidence>
<dbReference type="SUPFAM" id="SSF49401">
    <property type="entry name" value="Bacterial adhesins"/>
    <property type="match status" value="1"/>
</dbReference>
<accession>A0AA44Y1M2</accession>
<sequence>MNMYRLFAGCLMAVSFATPDGAHAACQFINNKTELLANFALKSEYQVAPGTAVGTVLDDVSIPVDAVAFAKCTAPGQSNRSVYGGTKVGSSVTPYTFATGVPGIGLAFYDMADGVVPASFGGSSTRYWGAGDGDAYAGNWGWWGWVGMPLPGARLGVKVIVTGPVGAGDAPAGSLSAQMKLDGLSVATLTTTGFRVTTPACAVPDLSVDMGQMVTNQFTGAGSSAGDTPFDLRLNACPAGRTGIYYRFDPTTQVVPGTGDSVATLNGASSATGIGLQLLDASGKPVAFGTTAKVTGYAGAAGDYSVPLRARFYQTAAAVTAGSANASITVTMSYD</sequence>
<dbReference type="InterPro" id="IPR050263">
    <property type="entry name" value="Bact_Fimbrial_Adh_Pro"/>
</dbReference>
<name>A0AA44Y1M2_BURVI</name>
<reference evidence="4 5" key="1">
    <citation type="submission" date="2018-03" db="EMBL/GenBank/DDBJ databases">
        <authorList>
            <person name="Nguyen K."/>
            <person name="Fouts D."/>
            <person name="Sutton G."/>
        </authorList>
    </citation>
    <scope>NUCLEOTIDE SEQUENCE [LARGE SCALE GENOMIC DNA]</scope>
    <source>
        <strain evidence="4 5">AU3578</strain>
    </source>
</reference>